<dbReference type="InterPro" id="IPR005358">
    <property type="entry name" value="Puta_zinc/iron-chelating_dom"/>
</dbReference>
<accession>E6VZY6</accession>
<keyword evidence="2" id="KW-1185">Reference proteome</keyword>
<evidence type="ECO:0000313" key="1">
    <source>
        <dbReference type="EMBL" id="ADU64068.1"/>
    </source>
</evidence>
<evidence type="ECO:0000313" key="2">
    <source>
        <dbReference type="Proteomes" id="UP000002191"/>
    </source>
</evidence>
<dbReference type="PANTHER" id="PTHR35866">
    <property type="entry name" value="PUTATIVE-RELATED"/>
    <property type="match status" value="1"/>
</dbReference>
<dbReference type="EMBL" id="CP002431">
    <property type="protein sequence ID" value="ADU64068.1"/>
    <property type="molecule type" value="Genomic_DNA"/>
</dbReference>
<sequence length="255" mass="29412">MSDDQTKEFLASLPELEEGKTYHFKCRPGVACFNACCSDLNLVLTPYDILRLRRSLNMGSVEFLRSHTTMHMAPETNFPEFRLRMTDNEARACPFVREQGCSVYADRPGACRMYPLGRATRPDGAGGVSEQFFIVREDHCLGFNEKDEWTGASWKQDQGFVAYTASNDRYMNILARIRQTGAPVPEKMGHLATLALYKLDEFQRFIIQTHLFDRLDLDENRHKAILEDEETALEFAMDWIELMLFHATPNLKPRR</sequence>
<name>E6VZY6_PSEA9</name>
<dbReference type="PANTHER" id="PTHR35866:SF1">
    <property type="entry name" value="YKGJ FAMILY CYSTEINE CLUSTER PROTEIN"/>
    <property type="match status" value="1"/>
</dbReference>
<dbReference type="eggNOG" id="COG0727">
    <property type="taxonomic scope" value="Bacteria"/>
</dbReference>
<organism evidence="1 2">
    <name type="scientific">Pseudodesulfovibrio aespoeensis (strain ATCC 700646 / DSM 10631 / Aspo-2)</name>
    <name type="common">Desulfovibrio aespoeensis</name>
    <dbReference type="NCBI Taxonomy" id="643562"/>
    <lineage>
        <taxon>Bacteria</taxon>
        <taxon>Pseudomonadati</taxon>
        <taxon>Thermodesulfobacteriota</taxon>
        <taxon>Desulfovibrionia</taxon>
        <taxon>Desulfovibrionales</taxon>
        <taxon>Desulfovibrionaceae</taxon>
    </lineage>
</organism>
<evidence type="ECO:0008006" key="3">
    <source>
        <dbReference type="Google" id="ProtNLM"/>
    </source>
</evidence>
<proteinExistence type="predicted"/>
<gene>
    <name evidence="1" type="ordered locus">Daes_3076</name>
</gene>
<dbReference type="RefSeq" id="WP_013515969.1">
    <property type="nucleotide sequence ID" value="NC_014844.1"/>
</dbReference>
<reference evidence="2" key="1">
    <citation type="submission" date="2010-12" db="EMBL/GenBank/DDBJ databases">
        <title>Complete sequence of Desulfovibrio aespoeensis Aspo-2.</title>
        <authorList>
            <consortium name="US DOE Joint Genome Institute"/>
            <person name="Lucas S."/>
            <person name="Copeland A."/>
            <person name="Lapidus A."/>
            <person name="Cheng J.-F."/>
            <person name="Goodwin L."/>
            <person name="Pitluck S."/>
            <person name="Chertkov O."/>
            <person name="Misra M."/>
            <person name="Detter J.C."/>
            <person name="Han C."/>
            <person name="Tapia R."/>
            <person name="Land M."/>
            <person name="Hauser L."/>
            <person name="Kyrpides N."/>
            <person name="Ivanova N."/>
            <person name="Ovchinnikova G."/>
            <person name="Pedersen K."/>
            <person name="Jagevall S."/>
            <person name="Hazen T."/>
            <person name="Woyke T."/>
        </authorList>
    </citation>
    <scope>NUCLEOTIDE SEQUENCE [LARGE SCALE GENOMIC DNA]</scope>
    <source>
        <strain evidence="2">ATCC 700646 / DSM 10631 / Aspo-2</strain>
    </source>
</reference>
<dbReference type="Pfam" id="PF03692">
    <property type="entry name" value="CxxCxxCC"/>
    <property type="match status" value="1"/>
</dbReference>
<dbReference type="Proteomes" id="UP000002191">
    <property type="component" value="Chromosome"/>
</dbReference>
<dbReference type="AlphaFoldDB" id="E6VZY6"/>
<reference evidence="1 2" key="2">
    <citation type="journal article" date="2014" name="Genome Announc.">
        <title>Complete Genome Sequence of the Subsurface, Mesophilic Sulfate-Reducing Bacterium Desulfovibrio aespoeensis Aspo-2.</title>
        <authorList>
            <person name="Pedersen K."/>
            <person name="Bengtsson A."/>
            <person name="Edlund J."/>
            <person name="Rabe L."/>
            <person name="Hazen T."/>
            <person name="Chakraborty R."/>
            <person name="Goodwin L."/>
            <person name="Shapiro N."/>
        </authorList>
    </citation>
    <scope>NUCLEOTIDE SEQUENCE [LARGE SCALE GENOMIC DNA]</scope>
    <source>
        <strain evidence="2">ATCC 700646 / DSM 10631 / Aspo-2</strain>
    </source>
</reference>
<dbReference type="KEGG" id="das:Daes_3076"/>
<dbReference type="HOGENOM" id="CLU_080178_0_0_7"/>
<protein>
    <recommendedName>
        <fullName evidence="3">YkgJ family cysteine cluster protein</fullName>
    </recommendedName>
</protein>
<dbReference type="OrthoDB" id="9810361at2"/>
<dbReference type="STRING" id="643562.Daes_3076"/>